<organism evidence="1 2">
    <name type="scientific">Spraguea lophii (strain 42_110)</name>
    <name type="common">Microsporidian parasite</name>
    <dbReference type="NCBI Taxonomy" id="1358809"/>
    <lineage>
        <taxon>Eukaryota</taxon>
        <taxon>Fungi</taxon>
        <taxon>Fungi incertae sedis</taxon>
        <taxon>Microsporidia</taxon>
        <taxon>Spragueidae</taxon>
        <taxon>Spraguea</taxon>
    </lineage>
</organism>
<name>S7XUB6_SPRLO</name>
<feature type="non-terminal residue" evidence="1">
    <location>
        <position position="391"/>
    </location>
</feature>
<comment type="caution">
    <text evidence="1">The sequence shown here is derived from an EMBL/GenBank/DDBJ whole genome shotgun (WGS) entry which is preliminary data.</text>
</comment>
<reference evidence="2" key="1">
    <citation type="journal article" date="2013" name="PLoS Genet.">
        <title>The genome of Spraguea lophii and the basis of host-microsporidian interactions.</title>
        <authorList>
            <person name="Campbell S.E."/>
            <person name="Williams T.A."/>
            <person name="Yousuf A."/>
            <person name="Soanes D.M."/>
            <person name="Paszkiewicz K.H."/>
            <person name="Williams B.A.P."/>
        </authorList>
    </citation>
    <scope>NUCLEOTIDE SEQUENCE [LARGE SCALE GENOMIC DNA]</scope>
    <source>
        <strain evidence="2">42_110</strain>
    </source>
</reference>
<proteinExistence type="predicted"/>
<dbReference type="HOGENOM" id="CLU_706317_0_0_1"/>
<gene>
    <name evidence="1" type="ORF">SLOPH_2550</name>
</gene>
<dbReference type="VEuPathDB" id="MicrosporidiaDB:SLOPH_2550"/>
<keyword evidence="2" id="KW-1185">Reference proteome</keyword>
<dbReference type="InParanoid" id="S7XUB6"/>
<dbReference type="EMBL" id="ATCN01000217">
    <property type="protein sequence ID" value="EPR79508.1"/>
    <property type="molecule type" value="Genomic_DNA"/>
</dbReference>
<protein>
    <submittedName>
        <fullName evidence="1">Uncharacterized protein</fullName>
    </submittedName>
</protein>
<evidence type="ECO:0000313" key="2">
    <source>
        <dbReference type="Proteomes" id="UP000014978"/>
    </source>
</evidence>
<accession>S7XUB6</accession>
<sequence length="391" mass="46424">MIYYIFSPSLYMQDKHSESAKLRKLFERHIRIYVAHEKKLKNDNYISPEEKEQIIIELNRTMEEINNFKNKYGDCIKHGRSRFGKFIEDEYKKKYSPKTPNNNIYQNNHVQQTKGNPNNNYDYKFYKDNNYPNIQASPNIDNRVNMNIRMNNYGDRNINYIPDKNTMYNMDRGNNAYNPSMNINNNIPYNSPMNIDRNRNIYTPINPIINKPIHNNDNTRNYYENAFMQEQLYSQRYNPINNVREQNEINNRRSINNSPYNKIENYAINSNTRIPQIDREIPYIYPTNRINKDMASFYSNTSTNTHSVTNSVPHISPKSTHVLNTPYTYIEKEDSYNETACVNPNIIMDINNTYNTINNMQVDISNIPNKNNIDKPYVNINRDEIGNNVNT</sequence>
<dbReference type="AlphaFoldDB" id="S7XUB6"/>
<dbReference type="Proteomes" id="UP000014978">
    <property type="component" value="Unassembled WGS sequence"/>
</dbReference>
<evidence type="ECO:0000313" key="1">
    <source>
        <dbReference type="EMBL" id="EPR79508.1"/>
    </source>
</evidence>